<protein>
    <submittedName>
        <fullName evidence="2">Secreted protein</fullName>
    </submittedName>
</protein>
<dbReference type="AlphaFoldDB" id="A0A0A7CMK9"/>
<keyword evidence="1" id="KW-0732">Signal</keyword>
<proteinExistence type="predicted"/>
<organism evidence="2">
    <name type="scientific">Achlya hypogyna</name>
    <name type="common">Oomycete</name>
    <name type="synonym">Protoachlya hypogyna</name>
    <dbReference type="NCBI Taxonomy" id="1202772"/>
    <lineage>
        <taxon>Eukaryota</taxon>
        <taxon>Sar</taxon>
        <taxon>Stramenopiles</taxon>
        <taxon>Oomycota</taxon>
        <taxon>Saprolegniomycetes</taxon>
        <taxon>Saprolegniales</taxon>
        <taxon>Achlyaceae</taxon>
        <taxon>Achlya</taxon>
    </lineage>
</organism>
<accession>A0A0A7CMK9</accession>
<feature type="signal peptide" evidence="1">
    <location>
        <begin position="1"/>
        <end position="37"/>
    </location>
</feature>
<evidence type="ECO:0000256" key="1">
    <source>
        <dbReference type="SAM" id="SignalP"/>
    </source>
</evidence>
<dbReference type="EMBL" id="KM038656">
    <property type="protein sequence ID" value="AIG56117.1"/>
    <property type="molecule type" value="Genomic_DNA"/>
</dbReference>
<reference evidence="2" key="1">
    <citation type="journal article" date="2014" name="Genome Biol. Evol.">
        <title>The secreted proteins of Achlya hypogyna and Thraustotheca clavata identify the ancestral oomycete secretome and reveal gene acquisitions by horizontal gene transfer.</title>
        <authorList>
            <person name="Misner I."/>
            <person name="Blouin N."/>
            <person name="Leonard G."/>
            <person name="Richards T.A."/>
            <person name="Lane C.E."/>
        </authorList>
    </citation>
    <scope>NUCLEOTIDE SEQUENCE</scope>
    <source>
        <strain evidence="2">ATCC 48635</strain>
    </source>
</reference>
<name>A0A0A7CMK9_ACHHY</name>
<evidence type="ECO:0000313" key="2">
    <source>
        <dbReference type="EMBL" id="AIG56117.1"/>
    </source>
</evidence>
<feature type="chain" id="PRO_5002025854" evidence="1">
    <location>
        <begin position="38"/>
        <end position="197"/>
    </location>
</feature>
<sequence length="197" mass="20553">MLAGVPLYAVLSSVARGLMQWFMKLAIVLSAAAYASACTNVSVEGDATYCIDGPICSGDIYGSCPTASTSASGDCYSHLPSYSGDEDWCYAKENAVCTIVETGEWGCAYPSHHLKKKKAAGKPTAAELNHAIAKKMKKSAHAESCTEVSVEGDATYCIQGAVCGDEGDACPTADTEASSSCRTNLLSCRRSSAPRPP</sequence>